<dbReference type="AlphaFoldDB" id="A0A061G445"/>
<dbReference type="EMBL" id="CM001881">
    <property type="protein sequence ID" value="EOY21794.1"/>
    <property type="molecule type" value="Genomic_DNA"/>
</dbReference>
<reference evidence="2 3" key="1">
    <citation type="journal article" date="2013" name="Genome Biol.">
        <title>The genome sequence of the most widely cultivated cacao type and its use to identify candidate genes regulating pod color.</title>
        <authorList>
            <person name="Motamayor J.C."/>
            <person name="Mockaitis K."/>
            <person name="Schmutz J."/>
            <person name="Haiminen N."/>
            <person name="Iii D.L."/>
            <person name="Cornejo O."/>
            <person name="Findley S.D."/>
            <person name="Zheng P."/>
            <person name="Utro F."/>
            <person name="Royaert S."/>
            <person name="Saski C."/>
            <person name="Jenkins J."/>
            <person name="Podicheti R."/>
            <person name="Zhao M."/>
            <person name="Scheffler B.E."/>
            <person name="Stack J.C."/>
            <person name="Feltus F.A."/>
            <person name="Mustiga G.M."/>
            <person name="Amores F."/>
            <person name="Phillips W."/>
            <person name="Marelli J.P."/>
            <person name="May G.D."/>
            <person name="Shapiro H."/>
            <person name="Ma J."/>
            <person name="Bustamante C.D."/>
            <person name="Schnell R.J."/>
            <person name="Main D."/>
            <person name="Gilbert D."/>
            <person name="Parida L."/>
            <person name="Kuhn D.N."/>
        </authorList>
    </citation>
    <scope>NUCLEOTIDE SEQUENCE [LARGE SCALE GENOMIC DNA]</scope>
    <source>
        <strain evidence="3">cv. Matina 1-6</strain>
    </source>
</reference>
<proteinExistence type="predicted"/>
<evidence type="ECO:0000256" key="1">
    <source>
        <dbReference type="SAM" id="MobiDB-lite"/>
    </source>
</evidence>
<name>A0A061G445_THECC</name>
<dbReference type="Proteomes" id="UP000026915">
    <property type="component" value="Chromosome 3"/>
</dbReference>
<dbReference type="HOGENOM" id="CLU_2228057_0_0_1"/>
<gene>
    <name evidence="2" type="ORF">TCM_013932</name>
</gene>
<protein>
    <submittedName>
        <fullName evidence="2">Uncharacterized protein</fullName>
    </submittedName>
</protein>
<accession>A0A061G445</accession>
<organism evidence="2 3">
    <name type="scientific">Theobroma cacao</name>
    <name type="common">Cacao</name>
    <name type="synonym">Cocoa</name>
    <dbReference type="NCBI Taxonomy" id="3641"/>
    <lineage>
        <taxon>Eukaryota</taxon>
        <taxon>Viridiplantae</taxon>
        <taxon>Streptophyta</taxon>
        <taxon>Embryophyta</taxon>
        <taxon>Tracheophyta</taxon>
        <taxon>Spermatophyta</taxon>
        <taxon>Magnoliopsida</taxon>
        <taxon>eudicotyledons</taxon>
        <taxon>Gunneridae</taxon>
        <taxon>Pentapetalae</taxon>
        <taxon>rosids</taxon>
        <taxon>malvids</taxon>
        <taxon>Malvales</taxon>
        <taxon>Malvaceae</taxon>
        <taxon>Byttnerioideae</taxon>
        <taxon>Theobroma</taxon>
    </lineage>
</organism>
<evidence type="ECO:0000313" key="2">
    <source>
        <dbReference type="EMBL" id="EOY21794.1"/>
    </source>
</evidence>
<keyword evidence="3" id="KW-1185">Reference proteome</keyword>
<feature type="region of interest" description="Disordered" evidence="1">
    <location>
        <begin position="43"/>
        <end position="64"/>
    </location>
</feature>
<dbReference type="Gramene" id="EOY21794">
    <property type="protein sequence ID" value="EOY21794"/>
    <property type="gene ID" value="TCM_013932"/>
</dbReference>
<sequence>MKSDGSSSSSPELAGSGGIIRDAFGEMITGYHMRAHSHFFIEEMRSSSQNRKPHKKHPSTPNLAAQVYNPSGGIIVMGYWLSLLSWILSGLISDLSVPSEELSHEI</sequence>
<evidence type="ECO:0000313" key="3">
    <source>
        <dbReference type="Proteomes" id="UP000026915"/>
    </source>
</evidence>
<dbReference type="InParanoid" id="A0A061G445"/>